<dbReference type="InterPro" id="IPR001845">
    <property type="entry name" value="HTH_ArsR_DNA-bd_dom"/>
</dbReference>
<feature type="domain" description="HTH arsR-type" evidence="4">
    <location>
        <begin position="1"/>
        <end position="95"/>
    </location>
</feature>
<dbReference type="SMART" id="SM00418">
    <property type="entry name" value="HTH_ARSR"/>
    <property type="match status" value="1"/>
</dbReference>
<evidence type="ECO:0000256" key="1">
    <source>
        <dbReference type="ARBA" id="ARBA00023015"/>
    </source>
</evidence>
<dbReference type="PROSITE" id="PS50987">
    <property type="entry name" value="HTH_ARSR_2"/>
    <property type="match status" value="1"/>
</dbReference>
<keyword evidence="6" id="KW-1185">Reference proteome</keyword>
<proteinExistence type="predicted"/>
<dbReference type="GO" id="GO:0003700">
    <property type="term" value="F:DNA-binding transcription factor activity"/>
    <property type="evidence" value="ECO:0007669"/>
    <property type="project" value="InterPro"/>
</dbReference>
<accession>A0A545TRB7</accession>
<dbReference type="InterPro" id="IPR036388">
    <property type="entry name" value="WH-like_DNA-bd_sf"/>
</dbReference>
<name>A0A545TRB7_9PROT</name>
<evidence type="ECO:0000256" key="3">
    <source>
        <dbReference type="ARBA" id="ARBA00023163"/>
    </source>
</evidence>
<gene>
    <name evidence="5" type="ORF">FKG95_13735</name>
</gene>
<dbReference type="Pfam" id="PF12840">
    <property type="entry name" value="HTH_20"/>
    <property type="match status" value="1"/>
</dbReference>
<dbReference type="Gene3D" id="1.10.10.10">
    <property type="entry name" value="Winged helix-like DNA-binding domain superfamily/Winged helix DNA-binding domain"/>
    <property type="match status" value="1"/>
</dbReference>
<dbReference type="EMBL" id="VHSH01000004">
    <property type="protein sequence ID" value="TQV79759.1"/>
    <property type="molecule type" value="Genomic_DNA"/>
</dbReference>
<organism evidence="5 6">
    <name type="scientific">Denitrobaculum tricleocarpae</name>
    <dbReference type="NCBI Taxonomy" id="2591009"/>
    <lineage>
        <taxon>Bacteria</taxon>
        <taxon>Pseudomonadati</taxon>
        <taxon>Pseudomonadota</taxon>
        <taxon>Alphaproteobacteria</taxon>
        <taxon>Rhodospirillales</taxon>
        <taxon>Rhodospirillaceae</taxon>
        <taxon>Denitrobaculum</taxon>
    </lineage>
</organism>
<sequence>MHSNDAIAALLALGQETRLNAYRLLLMQGSKGLRVSEISKRLSVNISTLSRHLGQLERTGLLQSWRHEREIIYAVHDSGMQELINYLLENCCRESGEACERADPSQKT</sequence>
<evidence type="ECO:0000313" key="6">
    <source>
        <dbReference type="Proteomes" id="UP000315252"/>
    </source>
</evidence>
<protein>
    <submittedName>
        <fullName evidence="5">Winged helix-turn-helix transcriptional regulator</fullName>
    </submittedName>
</protein>
<keyword evidence="2" id="KW-0238">DNA-binding</keyword>
<dbReference type="CDD" id="cd00090">
    <property type="entry name" value="HTH_ARSR"/>
    <property type="match status" value="1"/>
</dbReference>
<evidence type="ECO:0000313" key="5">
    <source>
        <dbReference type="EMBL" id="TQV79759.1"/>
    </source>
</evidence>
<dbReference type="Proteomes" id="UP000315252">
    <property type="component" value="Unassembled WGS sequence"/>
</dbReference>
<dbReference type="InterPro" id="IPR051011">
    <property type="entry name" value="Metal_resp_trans_reg"/>
</dbReference>
<dbReference type="PANTHER" id="PTHR43132:SF2">
    <property type="entry name" value="ARSENICAL RESISTANCE OPERON REPRESSOR ARSR-RELATED"/>
    <property type="match status" value="1"/>
</dbReference>
<dbReference type="AlphaFoldDB" id="A0A545TRB7"/>
<dbReference type="InterPro" id="IPR036390">
    <property type="entry name" value="WH_DNA-bd_sf"/>
</dbReference>
<dbReference type="GO" id="GO:0003677">
    <property type="term" value="F:DNA binding"/>
    <property type="evidence" value="ECO:0007669"/>
    <property type="project" value="UniProtKB-KW"/>
</dbReference>
<keyword evidence="1" id="KW-0805">Transcription regulation</keyword>
<reference evidence="5 6" key="1">
    <citation type="submission" date="2019-06" db="EMBL/GenBank/DDBJ databases">
        <title>Whole genome sequence for Rhodospirillaceae sp. R148.</title>
        <authorList>
            <person name="Wang G."/>
        </authorList>
    </citation>
    <scope>NUCLEOTIDE SEQUENCE [LARGE SCALE GENOMIC DNA]</scope>
    <source>
        <strain evidence="5 6">R148</strain>
    </source>
</reference>
<evidence type="ECO:0000259" key="4">
    <source>
        <dbReference type="PROSITE" id="PS50987"/>
    </source>
</evidence>
<evidence type="ECO:0000256" key="2">
    <source>
        <dbReference type="ARBA" id="ARBA00023125"/>
    </source>
</evidence>
<dbReference type="SUPFAM" id="SSF46785">
    <property type="entry name" value="Winged helix' DNA-binding domain"/>
    <property type="match status" value="1"/>
</dbReference>
<dbReference type="RefSeq" id="WP_142896939.1">
    <property type="nucleotide sequence ID" value="NZ_ML660055.1"/>
</dbReference>
<keyword evidence="3" id="KW-0804">Transcription</keyword>
<dbReference type="OrthoDB" id="9804742at2"/>
<dbReference type="PANTHER" id="PTHR43132">
    <property type="entry name" value="ARSENICAL RESISTANCE OPERON REPRESSOR ARSR-RELATED"/>
    <property type="match status" value="1"/>
</dbReference>
<comment type="caution">
    <text evidence="5">The sequence shown here is derived from an EMBL/GenBank/DDBJ whole genome shotgun (WGS) entry which is preliminary data.</text>
</comment>
<dbReference type="InterPro" id="IPR011991">
    <property type="entry name" value="ArsR-like_HTH"/>
</dbReference>